<dbReference type="RefSeq" id="WP_092071192.1">
    <property type="nucleotide sequence ID" value="NZ_FNHB01000003.1"/>
</dbReference>
<dbReference type="PANTHER" id="PTHR11647:SF1">
    <property type="entry name" value="COLLAPSIN RESPONSE MEDIATOR PROTEIN"/>
    <property type="match status" value="1"/>
</dbReference>
<dbReference type="GO" id="GO:0005829">
    <property type="term" value="C:cytosol"/>
    <property type="evidence" value="ECO:0007669"/>
    <property type="project" value="TreeGrafter"/>
</dbReference>
<evidence type="ECO:0000259" key="2">
    <source>
        <dbReference type="Pfam" id="PF01979"/>
    </source>
</evidence>
<evidence type="ECO:0000313" key="3">
    <source>
        <dbReference type="EMBL" id="SDM22898.1"/>
    </source>
</evidence>
<dbReference type="SUPFAM" id="SSF51338">
    <property type="entry name" value="Composite domain of metallo-dependent hydrolases"/>
    <property type="match status" value="1"/>
</dbReference>
<dbReference type="InterPro" id="IPR011059">
    <property type="entry name" value="Metal-dep_hydrolase_composite"/>
</dbReference>
<dbReference type="Gene3D" id="2.30.40.10">
    <property type="entry name" value="Urease, subunit C, domain 1"/>
    <property type="match status" value="1"/>
</dbReference>
<dbReference type="PANTHER" id="PTHR11647">
    <property type="entry name" value="HYDRANTOINASE/DIHYDROPYRIMIDINASE FAMILY MEMBER"/>
    <property type="match status" value="1"/>
</dbReference>
<reference evidence="3 4" key="1">
    <citation type="submission" date="2016-10" db="EMBL/GenBank/DDBJ databases">
        <authorList>
            <person name="de Groot N.N."/>
        </authorList>
    </citation>
    <scope>NUCLEOTIDE SEQUENCE [LARGE SCALE GENOMIC DNA]</scope>
    <source>
        <strain evidence="3 4">DSM 1736</strain>
    </source>
</reference>
<dbReference type="OrthoDB" id="9775607at2"/>
<gene>
    <name evidence="3" type="ORF">SAMN04488502_1032</name>
</gene>
<dbReference type="InterPro" id="IPR050378">
    <property type="entry name" value="Metallo-dep_Hydrolases_sf"/>
</dbReference>
<dbReference type="EMBL" id="FNHB01000003">
    <property type="protein sequence ID" value="SDM22898.1"/>
    <property type="molecule type" value="Genomic_DNA"/>
</dbReference>
<evidence type="ECO:0000256" key="1">
    <source>
        <dbReference type="ARBA" id="ARBA00001947"/>
    </source>
</evidence>
<organism evidence="3 4">
    <name type="scientific">Dendrosporobacter quercicolus</name>
    <dbReference type="NCBI Taxonomy" id="146817"/>
    <lineage>
        <taxon>Bacteria</taxon>
        <taxon>Bacillati</taxon>
        <taxon>Bacillota</taxon>
        <taxon>Negativicutes</taxon>
        <taxon>Selenomonadales</taxon>
        <taxon>Sporomusaceae</taxon>
        <taxon>Dendrosporobacter</taxon>
    </lineage>
</organism>
<dbReference type="AlphaFoldDB" id="A0A1G9RI40"/>
<evidence type="ECO:0000313" key="4">
    <source>
        <dbReference type="Proteomes" id="UP000214880"/>
    </source>
</evidence>
<keyword evidence="4" id="KW-1185">Reference proteome</keyword>
<dbReference type="Pfam" id="PF01979">
    <property type="entry name" value="Amidohydro_1"/>
    <property type="match status" value="1"/>
</dbReference>
<dbReference type="InterPro" id="IPR032466">
    <property type="entry name" value="Metal_Hydrolase"/>
</dbReference>
<name>A0A1G9RI40_9FIRM</name>
<dbReference type="InterPro" id="IPR006680">
    <property type="entry name" value="Amidohydro-rel"/>
</dbReference>
<dbReference type="GO" id="GO:0016812">
    <property type="term" value="F:hydrolase activity, acting on carbon-nitrogen (but not peptide) bonds, in cyclic amides"/>
    <property type="evidence" value="ECO:0007669"/>
    <property type="project" value="TreeGrafter"/>
</dbReference>
<dbReference type="STRING" id="146817.SAMN04488502_1032"/>
<dbReference type="SUPFAM" id="SSF51556">
    <property type="entry name" value="Metallo-dependent hydrolases"/>
    <property type="match status" value="1"/>
</dbReference>
<feature type="domain" description="Amidohydrolase-related" evidence="2">
    <location>
        <begin position="53"/>
        <end position="434"/>
    </location>
</feature>
<accession>A0A1G9RI40</accession>
<dbReference type="Proteomes" id="UP000214880">
    <property type="component" value="Unassembled WGS sequence"/>
</dbReference>
<comment type="cofactor">
    <cofactor evidence="1">
        <name>Zn(2+)</name>
        <dbReference type="ChEBI" id="CHEBI:29105"/>
    </cofactor>
</comment>
<dbReference type="Gene3D" id="3.20.20.140">
    <property type="entry name" value="Metal-dependent hydrolases"/>
    <property type="match status" value="1"/>
</dbReference>
<protein>
    <submittedName>
        <fullName evidence="3">N-acyl-D-amino-acid deacylase</fullName>
    </submittedName>
</protein>
<sequence length="461" mass="49612">MHEFELVIENGTLVDPERNKITVGNLGICRGRIVAITREQLSGRQHIDAGLAVVCPGFIDIHTHVDNGLDGAYAMLKQGVTTAVGGNCGMGTGDMAGFFQPFEYGGFPIHQLMFAGESFTLREKAGIVNPYQPATAEQIRQIAYLAEEALEQGAAGISFGLEYAPGTSFEEIAAVSRVAARYGKLVAIHTRHDGWAGLGAIKEAIDVTRLTGAAVQVSHLVYMVGMGMMADAIRLLQEAVDSGLDITADSGMYHAFATHIGSAVFAAGCVEKWECQYSDLLVCTGPFAGERCTKELYEELRSNYPEELVVAYVGKEADIYTALAAEFVMVSSDGGLGSFIPGTGHPQNVGTFPRFFQTMVRERQQLSLLEAVRRCTLLPAGRLGLKNKGRLKVGCDADLVIFHPARIKDCAAYLGDGRPDAEPAGLECVIVNGHIAVRQGELGAAVSGRSMKVENRCWNWM</sequence>
<proteinExistence type="predicted"/>